<dbReference type="PANTHER" id="PTHR47655:SF2">
    <property type="entry name" value="QUINIC ACID UTILIZATION ACTIVATOR"/>
    <property type="match status" value="1"/>
</dbReference>
<dbReference type="SUPFAM" id="SSF57701">
    <property type="entry name" value="Zn2/Cys6 DNA-binding domain"/>
    <property type="match status" value="1"/>
</dbReference>
<dbReference type="InterPro" id="IPR036864">
    <property type="entry name" value="Zn2-C6_fun-type_DNA-bd_sf"/>
</dbReference>
<dbReference type="CDD" id="cd00067">
    <property type="entry name" value="GAL4"/>
    <property type="match status" value="1"/>
</dbReference>
<dbReference type="SMART" id="SM00066">
    <property type="entry name" value="GAL4"/>
    <property type="match status" value="1"/>
</dbReference>
<dbReference type="SMART" id="SM00906">
    <property type="entry name" value="Fungal_trans"/>
    <property type="match status" value="1"/>
</dbReference>
<organism evidence="5 6">
    <name type="scientific">Coniochaeta ligniaria NRRL 30616</name>
    <dbReference type="NCBI Taxonomy" id="1408157"/>
    <lineage>
        <taxon>Eukaryota</taxon>
        <taxon>Fungi</taxon>
        <taxon>Dikarya</taxon>
        <taxon>Ascomycota</taxon>
        <taxon>Pezizomycotina</taxon>
        <taxon>Sordariomycetes</taxon>
        <taxon>Sordariomycetidae</taxon>
        <taxon>Coniochaetales</taxon>
        <taxon>Coniochaetaceae</taxon>
        <taxon>Coniochaeta</taxon>
    </lineage>
</organism>
<evidence type="ECO:0000313" key="5">
    <source>
        <dbReference type="EMBL" id="OIW32720.1"/>
    </source>
</evidence>
<name>A0A1J7JRV9_9PEZI</name>
<protein>
    <recommendedName>
        <fullName evidence="4">Zn(2)-C6 fungal-type domain-containing protein</fullName>
    </recommendedName>
</protein>
<keyword evidence="2" id="KW-0539">Nucleus</keyword>
<evidence type="ECO:0000313" key="6">
    <source>
        <dbReference type="Proteomes" id="UP000182658"/>
    </source>
</evidence>
<evidence type="ECO:0000259" key="4">
    <source>
        <dbReference type="PROSITE" id="PS50048"/>
    </source>
</evidence>
<feature type="region of interest" description="Disordered" evidence="3">
    <location>
        <begin position="647"/>
        <end position="666"/>
    </location>
</feature>
<dbReference type="Pfam" id="PF00172">
    <property type="entry name" value="Zn_clus"/>
    <property type="match status" value="1"/>
</dbReference>
<dbReference type="GO" id="GO:0008270">
    <property type="term" value="F:zinc ion binding"/>
    <property type="evidence" value="ECO:0007669"/>
    <property type="project" value="InterPro"/>
</dbReference>
<evidence type="ECO:0000256" key="1">
    <source>
        <dbReference type="ARBA" id="ARBA00022723"/>
    </source>
</evidence>
<dbReference type="Proteomes" id="UP000182658">
    <property type="component" value="Unassembled WGS sequence"/>
</dbReference>
<gene>
    <name evidence="5" type="ORF">CONLIGDRAFT_679100</name>
</gene>
<accession>A0A1J7JRV9</accession>
<dbReference type="PROSITE" id="PS00463">
    <property type="entry name" value="ZN2_CY6_FUNGAL_1"/>
    <property type="match status" value="1"/>
</dbReference>
<dbReference type="GO" id="GO:0006351">
    <property type="term" value="P:DNA-templated transcription"/>
    <property type="evidence" value="ECO:0007669"/>
    <property type="project" value="InterPro"/>
</dbReference>
<evidence type="ECO:0000256" key="2">
    <source>
        <dbReference type="ARBA" id="ARBA00023242"/>
    </source>
</evidence>
<dbReference type="Gene3D" id="4.10.240.10">
    <property type="entry name" value="Zn(2)-C6 fungal-type DNA-binding domain"/>
    <property type="match status" value="1"/>
</dbReference>
<dbReference type="EMBL" id="KV875095">
    <property type="protein sequence ID" value="OIW32720.1"/>
    <property type="molecule type" value="Genomic_DNA"/>
</dbReference>
<dbReference type="OrthoDB" id="2534600at2759"/>
<dbReference type="AlphaFoldDB" id="A0A1J7JRV9"/>
<dbReference type="PROSITE" id="PS50048">
    <property type="entry name" value="ZN2_CY6_FUNGAL_2"/>
    <property type="match status" value="1"/>
</dbReference>
<dbReference type="CDD" id="cd12148">
    <property type="entry name" value="fungal_TF_MHR"/>
    <property type="match status" value="1"/>
</dbReference>
<dbReference type="InterPro" id="IPR052783">
    <property type="entry name" value="Metabolic/Drug-Res_Regulator"/>
</dbReference>
<evidence type="ECO:0000256" key="3">
    <source>
        <dbReference type="SAM" id="MobiDB-lite"/>
    </source>
</evidence>
<dbReference type="GO" id="GO:0003677">
    <property type="term" value="F:DNA binding"/>
    <property type="evidence" value="ECO:0007669"/>
    <property type="project" value="InterPro"/>
</dbReference>
<reference evidence="5 6" key="1">
    <citation type="submission" date="2016-10" db="EMBL/GenBank/DDBJ databases">
        <title>Draft genome sequence of Coniochaeta ligniaria NRRL30616, a lignocellulolytic fungus for bioabatement of inhibitors in plant biomass hydrolysates.</title>
        <authorList>
            <consortium name="DOE Joint Genome Institute"/>
            <person name="Jimenez D.J."/>
            <person name="Hector R.E."/>
            <person name="Riley R."/>
            <person name="Sun H."/>
            <person name="Grigoriev I.V."/>
            <person name="Van Elsas J.D."/>
            <person name="Nichols N.N."/>
        </authorList>
    </citation>
    <scope>NUCLEOTIDE SEQUENCE [LARGE SCALE GENOMIC DNA]</scope>
    <source>
        <strain evidence="5 6">NRRL 30616</strain>
    </source>
</reference>
<keyword evidence="6" id="KW-1185">Reference proteome</keyword>
<dbReference type="InParanoid" id="A0A1J7JRV9"/>
<dbReference type="GO" id="GO:0000981">
    <property type="term" value="F:DNA-binding transcription factor activity, RNA polymerase II-specific"/>
    <property type="evidence" value="ECO:0007669"/>
    <property type="project" value="InterPro"/>
</dbReference>
<sequence length="732" mass="81288">MNNGGEIEDWKLANDAMSASSVRLSKRKRTSRACDQCRERKQKCDGHHPICTSCTIADLSCKYGHVARKRGLPVGYVRSLELLWALLFSVVPRSEEVVNNLLREIEFETDSGGNLAISSNAIKVPKHLRRVWTDSGVQTKLERQLSRLDPDADDDSVVPEDVERPISASAKNPLVPGSLLFEPFQVSSASTLLPGLGSTTASIAGRRRDEIPRQHTNHNWLGFPSDGLSDGHHSSLSNRTALPLPSNSRRLLDIYFSYTHCWLPVVKKHTMLEILFSYPMTESRDSGNLATFWAVLAYASLQDPARHMDAMSVDECDADGARLTADRVYAQARSLIPDEDGVAKVGYAIALLILSLCKTHVRAWTSAWCLVGQAVRALLVSHGSWDLEENTRRSSLTDMGEDRNLALLSCFVIDTLLSCQLGVPPHLRTADILNVVLPLETGMDEWEAWTASYSYPNHTMGFHEPARILSIFNRKVELMRILNDIGQEQNIESRDHDGSRHRLSLRHWLDNLPQHCAVVLEHKSQDAITQRLSPQLLNLRLAFEVTELALSVKYGTSVPWPSPRQPLTEPTHLAIHRLLSHSESLFSQSFVPAVFTIYKDLEVRETSRLTSSGSHTGALNTTSKDHVSPPFARSTFSAFKLNGISGTHDTTPTTIPPLTDSSTPTSQSLTQLFAGMPLGYEPTFTDGPLPLNHALPGDLHDLHDMCVIQSSDFLQNLGFRDTMLDSTSMDSQ</sequence>
<feature type="domain" description="Zn(2)-C6 fungal-type" evidence="4">
    <location>
        <begin position="33"/>
        <end position="63"/>
    </location>
</feature>
<keyword evidence="1" id="KW-0479">Metal-binding</keyword>
<dbReference type="Pfam" id="PF04082">
    <property type="entry name" value="Fungal_trans"/>
    <property type="match status" value="1"/>
</dbReference>
<dbReference type="PANTHER" id="PTHR47655">
    <property type="entry name" value="QUINIC ACID UTILIZATION ACTIVATOR"/>
    <property type="match status" value="1"/>
</dbReference>
<dbReference type="InterPro" id="IPR001138">
    <property type="entry name" value="Zn2Cys6_DnaBD"/>
</dbReference>
<dbReference type="InterPro" id="IPR007219">
    <property type="entry name" value="XnlR_reg_dom"/>
</dbReference>
<dbReference type="GO" id="GO:0045944">
    <property type="term" value="P:positive regulation of transcription by RNA polymerase II"/>
    <property type="evidence" value="ECO:0007669"/>
    <property type="project" value="TreeGrafter"/>
</dbReference>
<dbReference type="STRING" id="1408157.A0A1J7JRV9"/>
<proteinExistence type="predicted"/>